<feature type="transmembrane region" description="Helical" evidence="1">
    <location>
        <begin position="12"/>
        <end position="30"/>
    </location>
</feature>
<evidence type="ECO:0000313" key="2">
    <source>
        <dbReference type="EMBL" id="TCP68314.1"/>
    </source>
</evidence>
<feature type="transmembrane region" description="Helical" evidence="1">
    <location>
        <begin position="36"/>
        <end position="55"/>
    </location>
</feature>
<dbReference type="AlphaFoldDB" id="A0A4R2RXS9"/>
<feature type="transmembrane region" description="Helical" evidence="1">
    <location>
        <begin position="67"/>
        <end position="85"/>
    </location>
</feature>
<organism evidence="2 3">
    <name type="scientific">Baia soyae</name>
    <dbReference type="NCBI Taxonomy" id="1544746"/>
    <lineage>
        <taxon>Bacteria</taxon>
        <taxon>Bacillati</taxon>
        <taxon>Bacillota</taxon>
        <taxon>Bacilli</taxon>
        <taxon>Bacillales</taxon>
        <taxon>Thermoactinomycetaceae</taxon>
        <taxon>Baia</taxon>
    </lineage>
</organism>
<dbReference type="Proteomes" id="UP000294746">
    <property type="component" value="Unassembled WGS sequence"/>
</dbReference>
<dbReference type="RefSeq" id="WP_131848854.1">
    <property type="nucleotide sequence ID" value="NZ_SLXV01000018.1"/>
</dbReference>
<evidence type="ECO:0000256" key="1">
    <source>
        <dbReference type="SAM" id="Phobius"/>
    </source>
</evidence>
<comment type="caution">
    <text evidence="2">The sequence shown here is derived from an EMBL/GenBank/DDBJ whole genome shotgun (WGS) entry which is preliminary data.</text>
</comment>
<keyword evidence="1" id="KW-0472">Membrane</keyword>
<gene>
    <name evidence="2" type="ORF">EDD57_11853</name>
</gene>
<accession>A0A4R2RXS9</accession>
<keyword evidence="1" id="KW-1133">Transmembrane helix</keyword>
<keyword evidence="3" id="KW-1185">Reference proteome</keyword>
<reference evidence="2 3" key="1">
    <citation type="submission" date="2019-03" db="EMBL/GenBank/DDBJ databases">
        <title>Genomic Encyclopedia of Type Strains, Phase IV (KMG-IV): sequencing the most valuable type-strain genomes for metagenomic binning, comparative biology and taxonomic classification.</title>
        <authorList>
            <person name="Goeker M."/>
        </authorList>
    </citation>
    <scope>NUCLEOTIDE SEQUENCE [LARGE SCALE GENOMIC DNA]</scope>
    <source>
        <strain evidence="2 3">DSM 46831</strain>
    </source>
</reference>
<protein>
    <submittedName>
        <fullName evidence="2">Uncharacterized protein</fullName>
    </submittedName>
</protein>
<dbReference type="EMBL" id="SLXV01000018">
    <property type="protein sequence ID" value="TCP68314.1"/>
    <property type="molecule type" value="Genomic_DNA"/>
</dbReference>
<feature type="transmembrane region" description="Helical" evidence="1">
    <location>
        <begin position="97"/>
        <end position="118"/>
    </location>
</feature>
<dbReference type="OrthoDB" id="9868224at2"/>
<sequence length="125" mass="15034">MYPNWDEFSRFAPVFFLWGAMISRFFIEFAVDKDFFNLYMILKWVWIIICGLWTIKYLKKYHHDQKYVRDVYIITIASICIYTLALSCETHFSFPSIIPYLFPFVIALLFVVAPIKLIKHIDKSK</sequence>
<proteinExistence type="predicted"/>
<keyword evidence="1" id="KW-0812">Transmembrane</keyword>
<evidence type="ECO:0000313" key="3">
    <source>
        <dbReference type="Proteomes" id="UP000294746"/>
    </source>
</evidence>
<name>A0A4R2RXS9_9BACL</name>